<sequence>MNPTLTYFTQQGRISDPGPLGSLYASLPTSAAELVKVVQNVTLHVFWAERYGYKVPVERTAELQLRTIPRRLERTLELDPRPLLEQRSLDQKLIGNCRDHSVLLTSLLRHAGIPARARCGFATYFQPNHFEDHWVAEYWDETAARWVLVDPQLDAFQSSTLQINFNPLDVPRDQFIVGGHAWQLCRSGQENPDHFGIFDMRGLGFVRGNLVRDLASLNKVELLPWDCWGVILSRTVDDPGDLAALDAAAALTAGDVPDAEAVRQCYQTDARFRVENPILSYVNGQMLPVELPPAQE</sequence>
<keyword evidence="3" id="KW-1185">Reference proteome</keyword>
<dbReference type="STRING" id="229921.ADN01_17455"/>
<evidence type="ECO:0000313" key="2">
    <source>
        <dbReference type="EMBL" id="KPL75630.1"/>
    </source>
</evidence>
<dbReference type="PATRIC" id="fig|229921.5.peg.113"/>
<dbReference type="OrthoDB" id="148799at2"/>
<dbReference type="Pfam" id="PF01841">
    <property type="entry name" value="Transglut_core"/>
    <property type="match status" value="1"/>
</dbReference>
<evidence type="ECO:0000259" key="1">
    <source>
        <dbReference type="Pfam" id="PF01841"/>
    </source>
</evidence>
<dbReference type="EMBL" id="LGCM01000065">
    <property type="protein sequence ID" value="KPL75630.1"/>
    <property type="molecule type" value="Genomic_DNA"/>
</dbReference>
<gene>
    <name evidence="2" type="ORF">ADN01_17455</name>
</gene>
<dbReference type="AlphaFoldDB" id="A0A0P6XKR3"/>
<feature type="domain" description="Transglutaminase-like" evidence="1">
    <location>
        <begin position="84"/>
        <end position="151"/>
    </location>
</feature>
<evidence type="ECO:0000313" key="3">
    <source>
        <dbReference type="Proteomes" id="UP000050501"/>
    </source>
</evidence>
<accession>A0A0P6XKR3</accession>
<protein>
    <recommendedName>
        <fullName evidence="1">Transglutaminase-like domain-containing protein</fullName>
    </recommendedName>
</protein>
<dbReference type="InterPro" id="IPR038765">
    <property type="entry name" value="Papain-like_cys_pep_sf"/>
</dbReference>
<dbReference type="InterPro" id="IPR002931">
    <property type="entry name" value="Transglutaminase-like"/>
</dbReference>
<dbReference type="RefSeq" id="WP_062417056.1">
    <property type="nucleotide sequence ID" value="NZ_DF967974.1"/>
</dbReference>
<dbReference type="Proteomes" id="UP000050501">
    <property type="component" value="Unassembled WGS sequence"/>
</dbReference>
<reference evidence="2 3" key="1">
    <citation type="submission" date="2015-07" db="EMBL/GenBank/DDBJ databases">
        <title>Genome sequence of Levilinea saccharolytica DSM 16555.</title>
        <authorList>
            <person name="Hemp J."/>
            <person name="Ward L.M."/>
            <person name="Pace L.A."/>
            <person name="Fischer W.W."/>
        </authorList>
    </citation>
    <scope>NUCLEOTIDE SEQUENCE [LARGE SCALE GENOMIC DNA]</scope>
    <source>
        <strain evidence="2 3">KIBI-1</strain>
    </source>
</reference>
<name>A0A0P6XKR3_9CHLR</name>
<proteinExistence type="predicted"/>
<comment type="caution">
    <text evidence="2">The sequence shown here is derived from an EMBL/GenBank/DDBJ whole genome shotgun (WGS) entry which is preliminary data.</text>
</comment>
<dbReference type="Gene3D" id="3.10.620.30">
    <property type="match status" value="1"/>
</dbReference>
<dbReference type="SUPFAM" id="SSF54001">
    <property type="entry name" value="Cysteine proteinases"/>
    <property type="match status" value="1"/>
</dbReference>
<organism evidence="2 3">
    <name type="scientific">Levilinea saccharolytica</name>
    <dbReference type="NCBI Taxonomy" id="229921"/>
    <lineage>
        <taxon>Bacteria</taxon>
        <taxon>Bacillati</taxon>
        <taxon>Chloroflexota</taxon>
        <taxon>Anaerolineae</taxon>
        <taxon>Anaerolineales</taxon>
        <taxon>Anaerolineaceae</taxon>
        <taxon>Levilinea</taxon>
    </lineage>
</organism>